<evidence type="ECO:0000313" key="2">
    <source>
        <dbReference type="Proteomes" id="UP000183085"/>
    </source>
</evidence>
<dbReference type="Proteomes" id="UP000183085">
    <property type="component" value="Unassembled WGS sequence"/>
</dbReference>
<accession>A0A1J5E2V0</accession>
<dbReference type="STRING" id="1817895.AUJ95_01460"/>
<name>A0A1J5E2V0_9BACT</name>
<reference evidence="1 2" key="1">
    <citation type="journal article" date="2016" name="Environ. Microbiol.">
        <title>Genomic resolution of a cold subsurface aquifer community provides metabolic insights for novel microbes adapted to high CO concentrations.</title>
        <authorList>
            <person name="Probst A.J."/>
            <person name="Castelle C.J."/>
            <person name="Singh A."/>
            <person name="Brown C.T."/>
            <person name="Anantharaman K."/>
            <person name="Sharon I."/>
            <person name="Hug L.A."/>
            <person name="Burstein D."/>
            <person name="Emerson J.B."/>
            <person name="Thomas B.C."/>
            <person name="Banfield J.F."/>
        </authorList>
    </citation>
    <scope>NUCLEOTIDE SEQUENCE [LARGE SCALE GENOMIC DNA]</scope>
    <source>
        <strain evidence="1">CG2_30_40_21</strain>
    </source>
</reference>
<gene>
    <name evidence="1" type="ORF">AUJ95_01460</name>
</gene>
<organism evidence="1 2">
    <name type="scientific">Candidatus Desantisbacteria bacterium CG2_30_40_21</name>
    <dbReference type="NCBI Taxonomy" id="1817895"/>
    <lineage>
        <taxon>Bacteria</taxon>
        <taxon>Candidatus Desantisiibacteriota</taxon>
    </lineage>
</organism>
<dbReference type="AlphaFoldDB" id="A0A1J5E2V0"/>
<proteinExistence type="predicted"/>
<comment type="caution">
    <text evidence="1">The sequence shown here is derived from an EMBL/GenBank/DDBJ whole genome shotgun (WGS) entry which is preliminary data.</text>
</comment>
<dbReference type="EMBL" id="MNYI01000041">
    <property type="protein sequence ID" value="OIP42697.1"/>
    <property type="molecule type" value="Genomic_DNA"/>
</dbReference>
<evidence type="ECO:0000313" key="1">
    <source>
        <dbReference type="EMBL" id="OIP42697.1"/>
    </source>
</evidence>
<sequence length="78" mass="8613">MIIFRISNNVGIVPLQQFSLWQNLCSKGNKGIEEMVSIINRIVGRTGISACPVADDRQECLSYRLISISPPTLSLPPI</sequence>
<protein>
    <submittedName>
        <fullName evidence="1">Uncharacterized protein</fullName>
    </submittedName>
</protein>